<keyword evidence="1" id="KW-0479">Metal-binding</keyword>
<dbReference type="PROSITE" id="PS50114">
    <property type="entry name" value="GATA_ZN_FINGER_2"/>
    <property type="match status" value="1"/>
</dbReference>
<accession>A0A8H7VQJ0</accession>
<feature type="compositionally biased region" description="Polar residues" evidence="5">
    <location>
        <begin position="187"/>
        <end position="201"/>
    </location>
</feature>
<keyword evidence="2 4" id="KW-0863">Zinc-finger</keyword>
<dbReference type="PANTHER" id="PTHR45658:SF132">
    <property type="entry name" value="BIOFILM REGULATOR 1"/>
    <property type="match status" value="1"/>
</dbReference>
<feature type="region of interest" description="Disordered" evidence="5">
    <location>
        <begin position="237"/>
        <end position="269"/>
    </location>
</feature>
<proteinExistence type="predicted"/>
<dbReference type="GO" id="GO:0043565">
    <property type="term" value="F:sequence-specific DNA binding"/>
    <property type="evidence" value="ECO:0007669"/>
    <property type="project" value="InterPro"/>
</dbReference>
<sequence>MIIEPSSRDNINGKTSSSSSLSPTTTRFQQQQQQQYYHHRPVRDDREVEQQQYESQPRSRRINKERVEQDMNLVYTCSRKISDTLTTHTKHDELPHIDALIDTTKRMLHTLDDAKEQCKTIISSNTSPNFSSPITNTTANLDHYHSQQQQQTILSSSPSSPSPTPKSLTSQQLQRQQQPKRAREHSANTTKQCHSCQSTETPEWRKGPMGPRTLFWAKLARQQGISEGPDEEMAATIIATSPSSTTSSRNTSSIENNEGTDMIREGNNN</sequence>
<gene>
    <name evidence="7" type="ORF">INT45_003283</name>
</gene>
<dbReference type="AlphaFoldDB" id="A0A8H7VQJ0"/>
<feature type="region of interest" description="Disordered" evidence="5">
    <location>
        <begin position="144"/>
        <end position="210"/>
    </location>
</feature>
<evidence type="ECO:0000256" key="4">
    <source>
        <dbReference type="PROSITE-ProRule" id="PRU00094"/>
    </source>
</evidence>
<evidence type="ECO:0000256" key="5">
    <source>
        <dbReference type="SAM" id="MobiDB-lite"/>
    </source>
</evidence>
<organism evidence="7 8">
    <name type="scientific">Circinella minor</name>
    <dbReference type="NCBI Taxonomy" id="1195481"/>
    <lineage>
        <taxon>Eukaryota</taxon>
        <taxon>Fungi</taxon>
        <taxon>Fungi incertae sedis</taxon>
        <taxon>Mucoromycota</taxon>
        <taxon>Mucoromycotina</taxon>
        <taxon>Mucoromycetes</taxon>
        <taxon>Mucorales</taxon>
        <taxon>Lichtheimiaceae</taxon>
        <taxon>Circinella</taxon>
    </lineage>
</organism>
<dbReference type="GO" id="GO:0008270">
    <property type="term" value="F:zinc ion binding"/>
    <property type="evidence" value="ECO:0007669"/>
    <property type="project" value="UniProtKB-KW"/>
</dbReference>
<dbReference type="InterPro" id="IPR051140">
    <property type="entry name" value="GATA_TF"/>
</dbReference>
<evidence type="ECO:0000313" key="8">
    <source>
        <dbReference type="Proteomes" id="UP000646827"/>
    </source>
</evidence>
<feature type="compositionally biased region" description="Low complexity" evidence="5">
    <location>
        <begin position="237"/>
        <end position="254"/>
    </location>
</feature>
<evidence type="ECO:0000256" key="1">
    <source>
        <dbReference type="ARBA" id="ARBA00022723"/>
    </source>
</evidence>
<dbReference type="SMART" id="SM00401">
    <property type="entry name" value="ZnF_GATA"/>
    <property type="match status" value="1"/>
</dbReference>
<dbReference type="Gene3D" id="3.30.50.10">
    <property type="entry name" value="Erythroid Transcription Factor GATA-1, subunit A"/>
    <property type="match status" value="1"/>
</dbReference>
<evidence type="ECO:0000259" key="6">
    <source>
        <dbReference type="PROSITE" id="PS50114"/>
    </source>
</evidence>
<protein>
    <recommendedName>
        <fullName evidence="6">GATA-type domain-containing protein</fullName>
    </recommendedName>
</protein>
<feature type="domain" description="GATA-type" evidence="6">
    <location>
        <begin position="187"/>
        <end position="210"/>
    </location>
</feature>
<dbReference type="InterPro" id="IPR013088">
    <property type="entry name" value="Znf_NHR/GATA"/>
</dbReference>
<evidence type="ECO:0000256" key="2">
    <source>
        <dbReference type="ARBA" id="ARBA00022771"/>
    </source>
</evidence>
<dbReference type="InterPro" id="IPR000679">
    <property type="entry name" value="Znf_GATA"/>
</dbReference>
<comment type="caution">
    <text evidence="7">The sequence shown here is derived from an EMBL/GenBank/DDBJ whole genome shotgun (WGS) entry which is preliminary data.</text>
</comment>
<name>A0A8H7VQJ0_9FUNG</name>
<feature type="compositionally biased region" description="Low complexity" evidence="5">
    <location>
        <begin position="15"/>
        <end position="35"/>
    </location>
</feature>
<reference evidence="7 8" key="1">
    <citation type="submission" date="2020-12" db="EMBL/GenBank/DDBJ databases">
        <title>Metabolic potential, ecology and presence of endohyphal bacteria is reflected in genomic diversity of Mucoromycotina.</title>
        <authorList>
            <person name="Muszewska A."/>
            <person name="Okrasinska A."/>
            <person name="Steczkiewicz K."/>
            <person name="Drgas O."/>
            <person name="Orlowska M."/>
            <person name="Perlinska-Lenart U."/>
            <person name="Aleksandrzak-Piekarczyk T."/>
            <person name="Szatraj K."/>
            <person name="Zielenkiewicz U."/>
            <person name="Pilsyk S."/>
            <person name="Malc E."/>
            <person name="Mieczkowski P."/>
            <person name="Kruszewska J.S."/>
            <person name="Biernat P."/>
            <person name="Pawlowska J."/>
        </authorList>
    </citation>
    <scope>NUCLEOTIDE SEQUENCE [LARGE SCALE GENOMIC DNA]</scope>
    <source>
        <strain evidence="7 8">CBS 142.35</strain>
    </source>
</reference>
<feature type="region of interest" description="Disordered" evidence="5">
    <location>
        <begin position="1"/>
        <end position="67"/>
    </location>
</feature>
<evidence type="ECO:0000256" key="3">
    <source>
        <dbReference type="ARBA" id="ARBA00022833"/>
    </source>
</evidence>
<dbReference type="EMBL" id="JAEPRB010000033">
    <property type="protein sequence ID" value="KAG2225083.1"/>
    <property type="molecule type" value="Genomic_DNA"/>
</dbReference>
<evidence type="ECO:0000313" key="7">
    <source>
        <dbReference type="EMBL" id="KAG2225083.1"/>
    </source>
</evidence>
<keyword evidence="3" id="KW-0862">Zinc</keyword>
<dbReference type="PANTHER" id="PTHR45658">
    <property type="entry name" value="GATA TRANSCRIPTION FACTOR"/>
    <property type="match status" value="1"/>
</dbReference>
<dbReference type="OrthoDB" id="2162994at2759"/>
<feature type="compositionally biased region" description="Low complexity" evidence="5">
    <location>
        <begin position="146"/>
        <end position="177"/>
    </location>
</feature>
<keyword evidence="8" id="KW-1185">Reference proteome</keyword>
<dbReference type="GO" id="GO:0006355">
    <property type="term" value="P:regulation of DNA-templated transcription"/>
    <property type="evidence" value="ECO:0007669"/>
    <property type="project" value="InterPro"/>
</dbReference>
<dbReference type="SUPFAM" id="SSF57716">
    <property type="entry name" value="Glucocorticoid receptor-like (DNA-binding domain)"/>
    <property type="match status" value="1"/>
</dbReference>
<dbReference type="Proteomes" id="UP000646827">
    <property type="component" value="Unassembled WGS sequence"/>
</dbReference>